<dbReference type="Pfam" id="PF00096">
    <property type="entry name" value="zf-C2H2"/>
    <property type="match status" value="2"/>
</dbReference>
<dbReference type="InterPro" id="IPR000210">
    <property type="entry name" value="BTB/POZ_dom"/>
</dbReference>
<dbReference type="GO" id="GO:0005634">
    <property type="term" value="C:nucleus"/>
    <property type="evidence" value="ECO:0007669"/>
    <property type="project" value="UniProtKB-SubCell"/>
</dbReference>
<evidence type="ECO:0000256" key="5">
    <source>
        <dbReference type="ARBA" id="ARBA00022833"/>
    </source>
</evidence>
<dbReference type="PROSITE" id="PS50097">
    <property type="entry name" value="BTB"/>
    <property type="match status" value="1"/>
</dbReference>
<gene>
    <name evidence="12" type="ORF">ACAOBT_LOCUS28683</name>
</gene>
<dbReference type="PROSITE" id="PS00028">
    <property type="entry name" value="ZINC_FINGER_C2H2_1"/>
    <property type="match status" value="4"/>
</dbReference>
<dbReference type="GO" id="GO:0003677">
    <property type="term" value="F:DNA binding"/>
    <property type="evidence" value="ECO:0007669"/>
    <property type="project" value="UniProtKB-KW"/>
</dbReference>
<keyword evidence="13" id="KW-1185">Reference proteome</keyword>
<dbReference type="InterPro" id="IPR036236">
    <property type="entry name" value="Znf_C2H2_sf"/>
</dbReference>
<dbReference type="SMART" id="SM00225">
    <property type="entry name" value="BTB"/>
    <property type="match status" value="1"/>
</dbReference>
<organism evidence="12 13">
    <name type="scientific">Acanthoscelides obtectus</name>
    <name type="common">Bean weevil</name>
    <name type="synonym">Bruchus obtectus</name>
    <dbReference type="NCBI Taxonomy" id="200917"/>
    <lineage>
        <taxon>Eukaryota</taxon>
        <taxon>Metazoa</taxon>
        <taxon>Ecdysozoa</taxon>
        <taxon>Arthropoda</taxon>
        <taxon>Hexapoda</taxon>
        <taxon>Insecta</taxon>
        <taxon>Pterygota</taxon>
        <taxon>Neoptera</taxon>
        <taxon>Endopterygota</taxon>
        <taxon>Coleoptera</taxon>
        <taxon>Polyphaga</taxon>
        <taxon>Cucujiformia</taxon>
        <taxon>Chrysomeloidea</taxon>
        <taxon>Chrysomelidae</taxon>
        <taxon>Bruchinae</taxon>
        <taxon>Bruchini</taxon>
        <taxon>Acanthoscelides</taxon>
    </lineage>
</organism>
<feature type="compositionally biased region" description="Polar residues" evidence="9">
    <location>
        <begin position="652"/>
        <end position="693"/>
    </location>
</feature>
<feature type="domain" description="C2H2-type" evidence="11">
    <location>
        <begin position="583"/>
        <end position="610"/>
    </location>
</feature>
<dbReference type="InterPro" id="IPR013087">
    <property type="entry name" value="Znf_C2H2_type"/>
</dbReference>
<evidence type="ECO:0000313" key="12">
    <source>
        <dbReference type="EMBL" id="CAH2005684.1"/>
    </source>
</evidence>
<keyword evidence="7" id="KW-0539">Nucleus</keyword>
<evidence type="ECO:0000259" key="11">
    <source>
        <dbReference type="PROSITE" id="PS50157"/>
    </source>
</evidence>
<dbReference type="SUPFAM" id="SSF57667">
    <property type="entry name" value="beta-beta-alpha zinc fingers"/>
    <property type="match status" value="4"/>
</dbReference>
<keyword evidence="2" id="KW-0479">Metal-binding</keyword>
<keyword evidence="5" id="KW-0862">Zinc</keyword>
<accession>A0A9P0Q075</accession>
<proteinExistence type="predicted"/>
<feature type="compositionally biased region" description="Basic residues" evidence="9">
    <location>
        <begin position="744"/>
        <end position="761"/>
    </location>
</feature>
<dbReference type="GO" id="GO:0000122">
    <property type="term" value="P:negative regulation of transcription by RNA polymerase II"/>
    <property type="evidence" value="ECO:0007669"/>
    <property type="project" value="UniProtKB-ARBA"/>
</dbReference>
<evidence type="ECO:0000259" key="10">
    <source>
        <dbReference type="PROSITE" id="PS50097"/>
    </source>
</evidence>
<comment type="caution">
    <text evidence="12">The sequence shown here is derived from an EMBL/GenBank/DDBJ whole genome shotgun (WGS) entry which is preliminary data.</text>
</comment>
<feature type="domain" description="C2H2-type" evidence="11">
    <location>
        <begin position="498"/>
        <end position="525"/>
    </location>
</feature>
<dbReference type="FunFam" id="3.30.160.60:FF:001465">
    <property type="entry name" value="Zinc finger protein 560"/>
    <property type="match status" value="1"/>
</dbReference>
<evidence type="ECO:0000256" key="3">
    <source>
        <dbReference type="ARBA" id="ARBA00022737"/>
    </source>
</evidence>
<feature type="domain" description="C2H2-type" evidence="11">
    <location>
        <begin position="526"/>
        <end position="553"/>
    </location>
</feature>
<feature type="domain" description="C2H2-type" evidence="11">
    <location>
        <begin position="470"/>
        <end position="497"/>
    </location>
</feature>
<dbReference type="InterPro" id="IPR011705">
    <property type="entry name" value="BACK"/>
</dbReference>
<feature type="region of interest" description="Disordered" evidence="9">
    <location>
        <begin position="629"/>
        <end position="693"/>
    </location>
</feature>
<evidence type="ECO:0000256" key="4">
    <source>
        <dbReference type="ARBA" id="ARBA00022771"/>
    </source>
</evidence>
<reference evidence="12" key="1">
    <citation type="submission" date="2022-03" db="EMBL/GenBank/DDBJ databases">
        <authorList>
            <person name="Sayadi A."/>
        </authorList>
    </citation>
    <scope>NUCLEOTIDE SEQUENCE</scope>
</reference>
<dbReference type="PANTHER" id="PTHR23234">
    <property type="entry name" value="ZNF44 PROTEIN"/>
    <property type="match status" value="1"/>
</dbReference>
<evidence type="ECO:0000256" key="2">
    <source>
        <dbReference type="ARBA" id="ARBA00022723"/>
    </source>
</evidence>
<sequence length="886" mass="99054">MLKFNFTHKTIIMEENCEMSFHCAELSTTMFQKLFEQKKASRFCDITLFVNNKVIKAHRNVLACSSPYFDSILKHHKITREQLTISCLDSSIFNSLLNFMYTGDITIGYSNVEELLKLADHFILTKVIEYCIEFLGAKLQLDNCLFTYTLTQRFKLKHLGTVVENWISSHIEDVCKGDEILELSHNKLANFLKNKNFALTTGKSLNILSQWVLNDLDKREKYFESLLKYFPPDSLDSGEVFKHLETSILYAKSELCLYTFLDYLPRDNWTFTNFKTRYDVLQAKYGQVQSDEKESEADSDDHKIVVTEKIVASPPNCAGNGVTVKTKLKNQKQMILKKLMLLGLKPSLRMAALRVLTCKKKRITMPAENGNHSEEAEDSDEKVGIKCPICFNHINDSLLLEQHLALSHAKDVTYKCGLCSFVCQYHGDYLNHMKMHFSGPPFKCDFCDYTSDQISKLISHRAHHLEENIYQCTFCSFKCRQKQNYISHMKLHTPEKTYKCDQCSKEFRFKQNLDSHMMNHNADKNLVCDACGFHTKFLSHMIAHKRIHAGDIYRCSYPHCKYTTSKKSQLATHAKTHNGVRPHSCSVCGRGFMEKSHLVRHERIHLEEKPFKCSNCDYASSRRDKLKEHFTRHHGENASAKVPYKARPLRNCSATNGSSTKSKSQMSHENSPSSSTNNGTFSQSNSSTPVSQAISSEIQELIMHHQNHSATATNLTTVNSSYPPFTSGATSSGSGGDPTDFSHHHPAHAHHAHHHPAHAHHNAAATATAAAAAAAAAASLHNQILSGSHAARGAAGGSVGSVASHLGAASHPALSRGQTATSTAAAVAAAAMMLDPRFHHNSSVPYHPSATPVSMAMAAVQSSQQIQSAGQPSEYPPTLQNCMTLF</sequence>
<evidence type="ECO:0000256" key="8">
    <source>
        <dbReference type="PROSITE-ProRule" id="PRU00042"/>
    </source>
</evidence>
<comment type="subcellular location">
    <subcellularLocation>
        <location evidence="1">Nucleus</location>
    </subcellularLocation>
</comment>
<name>A0A9P0Q075_ACAOB</name>
<dbReference type="Pfam" id="PF07707">
    <property type="entry name" value="BACK"/>
    <property type="match status" value="1"/>
</dbReference>
<dbReference type="InterPro" id="IPR011333">
    <property type="entry name" value="SKP1/BTB/POZ_sf"/>
</dbReference>
<keyword evidence="6" id="KW-0238">DNA-binding</keyword>
<protein>
    <submittedName>
        <fullName evidence="12">Uncharacterized protein</fullName>
    </submittedName>
</protein>
<dbReference type="CDD" id="cd18186">
    <property type="entry name" value="BTB_POZ_ZBTB_KLHL-like"/>
    <property type="match status" value="1"/>
</dbReference>
<dbReference type="GO" id="GO:0008270">
    <property type="term" value="F:zinc ion binding"/>
    <property type="evidence" value="ECO:0007669"/>
    <property type="project" value="UniProtKB-KW"/>
</dbReference>
<feature type="domain" description="BTB" evidence="10">
    <location>
        <begin position="44"/>
        <end position="109"/>
    </location>
</feature>
<dbReference type="SMART" id="SM00355">
    <property type="entry name" value="ZnF_C2H2"/>
    <property type="match status" value="9"/>
</dbReference>
<feature type="region of interest" description="Disordered" evidence="9">
    <location>
        <begin position="724"/>
        <end position="767"/>
    </location>
</feature>
<feature type="domain" description="C2H2-type" evidence="11">
    <location>
        <begin position="553"/>
        <end position="582"/>
    </location>
</feature>
<dbReference type="AlphaFoldDB" id="A0A9P0Q075"/>
<evidence type="ECO:0000256" key="6">
    <source>
        <dbReference type="ARBA" id="ARBA00023125"/>
    </source>
</evidence>
<evidence type="ECO:0000256" key="7">
    <source>
        <dbReference type="ARBA" id="ARBA00023242"/>
    </source>
</evidence>
<dbReference type="Gene3D" id="3.30.710.10">
    <property type="entry name" value="Potassium Channel Kv1.1, Chain A"/>
    <property type="match status" value="1"/>
</dbReference>
<dbReference type="SUPFAM" id="SSF54695">
    <property type="entry name" value="POZ domain"/>
    <property type="match status" value="1"/>
</dbReference>
<dbReference type="Pfam" id="PF00651">
    <property type="entry name" value="BTB"/>
    <property type="match status" value="1"/>
</dbReference>
<dbReference type="EMBL" id="CAKOFQ010007653">
    <property type="protein sequence ID" value="CAH2005684.1"/>
    <property type="molecule type" value="Genomic_DNA"/>
</dbReference>
<dbReference type="InterPro" id="IPR050758">
    <property type="entry name" value="Znf_C2H2-type"/>
</dbReference>
<dbReference type="PANTHER" id="PTHR23234:SF10">
    <property type="entry name" value="RIKEN CDNA 6720489N17 GENE-RELATED"/>
    <property type="match status" value="1"/>
</dbReference>
<dbReference type="FunFam" id="3.30.160.60:FF:002780">
    <property type="entry name" value="Protein CBR-EOR-1"/>
    <property type="match status" value="1"/>
</dbReference>
<feature type="domain" description="C2H2-type" evidence="11">
    <location>
        <begin position="611"/>
        <end position="638"/>
    </location>
</feature>
<evidence type="ECO:0000313" key="13">
    <source>
        <dbReference type="Proteomes" id="UP001152888"/>
    </source>
</evidence>
<evidence type="ECO:0000256" key="9">
    <source>
        <dbReference type="SAM" id="MobiDB-lite"/>
    </source>
</evidence>
<keyword evidence="3" id="KW-0677">Repeat</keyword>
<dbReference type="PROSITE" id="PS50157">
    <property type="entry name" value="ZINC_FINGER_C2H2_2"/>
    <property type="match status" value="6"/>
</dbReference>
<dbReference type="Gene3D" id="3.30.160.60">
    <property type="entry name" value="Classic Zinc Finger"/>
    <property type="match status" value="5"/>
</dbReference>
<dbReference type="OrthoDB" id="6077919at2759"/>
<evidence type="ECO:0000256" key="1">
    <source>
        <dbReference type="ARBA" id="ARBA00004123"/>
    </source>
</evidence>
<keyword evidence="4 8" id="KW-0863">Zinc-finger</keyword>
<dbReference type="Proteomes" id="UP001152888">
    <property type="component" value="Unassembled WGS sequence"/>
</dbReference>
<dbReference type="Gene3D" id="1.25.40.420">
    <property type="match status" value="1"/>
</dbReference>